<evidence type="ECO:0000313" key="1">
    <source>
        <dbReference type="EMBL" id="KOG85988.1"/>
    </source>
</evidence>
<dbReference type="Proteomes" id="UP000037020">
    <property type="component" value="Unassembled WGS sequence"/>
</dbReference>
<organism evidence="1 2">
    <name type="scientific">Streptomyces varsoviensis</name>
    <dbReference type="NCBI Taxonomy" id="67373"/>
    <lineage>
        <taxon>Bacteria</taxon>
        <taxon>Bacillati</taxon>
        <taxon>Actinomycetota</taxon>
        <taxon>Actinomycetes</taxon>
        <taxon>Kitasatosporales</taxon>
        <taxon>Streptomycetaceae</taxon>
        <taxon>Streptomyces</taxon>
    </lineage>
</organism>
<protein>
    <submittedName>
        <fullName evidence="1">Uncharacterized protein</fullName>
    </submittedName>
</protein>
<gene>
    <name evidence="1" type="ORF">ADK38_33590</name>
</gene>
<keyword evidence="2" id="KW-1185">Reference proteome</keyword>
<comment type="caution">
    <text evidence="1">The sequence shown here is derived from an EMBL/GenBank/DDBJ whole genome shotgun (WGS) entry which is preliminary data.</text>
</comment>
<reference evidence="1 2" key="1">
    <citation type="submission" date="2015-07" db="EMBL/GenBank/DDBJ databases">
        <authorList>
            <person name="Ju K.-S."/>
            <person name="Doroghazi J.R."/>
            <person name="Metcalf W.W."/>
        </authorList>
    </citation>
    <scope>NUCLEOTIDE SEQUENCE [LARGE SCALE GENOMIC DNA]</scope>
    <source>
        <strain evidence="1 2">NRRL B-3589</strain>
    </source>
</reference>
<dbReference type="EMBL" id="LGUT01003091">
    <property type="protein sequence ID" value="KOG85988.1"/>
    <property type="molecule type" value="Genomic_DNA"/>
</dbReference>
<name>A0ABR5IXV3_9ACTN</name>
<sequence>MSAAACALVRDVSPETLAVAKIPTKTAAHESGRCAELWAAERRRRADRDRLDALADEEATR</sequence>
<accession>A0ABR5IXV3</accession>
<evidence type="ECO:0000313" key="2">
    <source>
        <dbReference type="Proteomes" id="UP000037020"/>
    </source>
</evidence>
<proteinExistence type="predicted"/>
<dbReference type="RefSeq" id="WP_030891237.1">
    <property type="nucleotide sequence ID" value="NZ_JBIRHZ010000020.1"/>
</dbReference>